<evidence type="ECO:0000256" key="4">
    <source>
        <dbReference type="ARBA" id="ARBA00023002"/>
    </source>
</evidence>
<keyword evidence="2" id="KW-0285">Flavoprotein</keyword>
<protein>
    <recommendedName>
        <fullName evidence="7">FAD-binding domain-containing protein</fullName>
    </recommendedName>
</protein>
<evidence type="ECO:0000256" key="6">
    <source>
        <dbReference type="SAM" id="MobiDB-lite"/>
    </source>
</evidence>
<dbReference type="PRINTS" id="PR00420">
    <property type="entry name" value="RNGMNOXGNASE"/>
</dbReference>
<evidence type="ECO:0000259" key="7">
    <source>
        <dbReference type="Pfam" id="PF01494"/>
    </source>
</evidence>
<comment type="cofactor">
    <cofactor evidence="1">
        <name>FAD</name>
        <dbReference type="ChEBI" id="CHEBI:57692"/>
    </cofactor>
</comment>
<feature type="domain" description="FAD-binding" evidence="7">
    <location>
        <begin position="121"/>
        <end position="381"/>
    </location>
</feature>
<evidence type="ECO:0000256" key="3">
    <source>
        <dbReference type="ARBA" id="ARBA00022827"/>
    </source>
</evidence>
<gene>
    <name evidence="8" type="ORF">IWX46DRAFT_671404</name>
</gene>
<keyword evidence="4" id="KW-0560">Oxidoreductase</keyword>
<organism evidence="8 9">
    <name type="scientific">Phyllosticta citricarpa</name>
    <dbReference type="NCBI Taxonomy" id="55181"/>
    <lineage>
        <taxon>Eukaryota</taxon>
        <taxon>Fungi</taxon>
        <taxon>Dikarya</taxon>
        <taxon>Ascomycota</taxon>
        <taxon>Pezizomycotina</taxon>
        <taxon>Dothideomycetes</taxon>
        <taxon>Dothideomycetes incertae sedis</taxon>
        <taxon>Botryosphaeriales</taxon>
        <taxon>Phyllostictaceae</taxon>
        <taxon>Phyllosticta</taxon>
    </lineage>
</organism>
<dbReference type="SUPFAM" id="SSF51905">
    <property type="entry name" value="FAD/NAD(P)-binding domain"/>
    <property type="match status" value="1"/>
</dbReference>
<feature type="region of interest" description="Disordered" evidence="6">
    <location>
        <begin position="412"/>
        <end position="434"/>
    </location>
</feature>
<keyword evidence="9" id="KW-1185">Reference proteome</keyword>
<proteinExistence type="predicted"/>
<dbReference type="Pfam" id="PF01494">
    <property type="entry name" value="FAD_binding_3"/>
    <property type="match status" value="1"/>
</dbReference>
<comment type="caution">
    <text evidence="8">The sequence shown here is derived from an EMBL/GenBank/DDBJ whole genome shotgun (WGS) entry which is preliminary data.</text>
</comment>
<evidence type="ECO:0000256" key="5">
    <source>
        <dbReference type="ARBA" id="ARBA00023033"/>
    </source>
</evidence>
<dbReference type="PANTHER" id="PTHR47178:SF3">
    <property type="entry name" value="FAD-BINDING DOMAIN-CONTAINING PROTEIN"/>
    <property type="match status" value="1"/>
</dbReference>
<dbReference type="Proteomes" id="UP001365128">
    <property type="component" value="Unassembled WGS sequence"/>
</dbReference>
<reference evidence="8 9" key="1">
    <citation type="submission" date="2024-04" db="EMBL/GenBank/DDBJ databases">
        <title>Phyllosticta paracitricarpa is synonymous to the EU quarantine fungus P. citricarpa based on phylogenomic analyses.</title>
        <authorList>
            <consortium name="Lawrence Berkeley National Laboratory"/>
            <person name="Van Ingen-Buijs V.A."/>
            <person name="Van Westerhoven A.C."/>
            <person name="Haridas S."/>
            <person name="Skiadas P."/>
            <person name="Martin F."/>
            <person name="Groenewald J.Z."/>
            <person name="Crous P.W."/>
            <person name="Seidl M.F."/>
        </authorList>
    </citation>
    <scope>NUCLEOTIDE SEQUENCE [LARGE SCALE GENOMIC DNA]</scope>
    <source>
        <strain evidence="8 9">CBS 122670</strain>
    </source>
</reference>
<evidence type="ECO:0000256" key="1">
    <source>
        <dbReference type="ARBA" id="ARBA00001974"/>
    </source>
</evidence>
<feature type="compositionally biased region" description="Gly residues" evidence="6">
    <location>
        <begin position="425"/>
        <end position="434"/>
    </location>
</feature>
<evidence type="ECO:0000313" key="8">
    <source>
        <dbReference type="EMBL" id="KAK7530542.1"/>
    </source>
</evidence>
<dbReference type="InterPro" id="IPR036188">
    <property type="entry name" value="FAD/NAD-bd_sf"/>
</dbReference>
<keyword evidence="3" id="KW-0274">FAD</keyword>
<dbReference type="Gene3D" id="3.50.50.60">
    <property type="entry name" value="FAD/NAD(P)-binding domain"/>
    <property type="match status" value="1"/>
</dbReference>
<evidence type="ECO:0000313" key="9">
    <source>
        <dbReference type="Proteomes" id="UP001365128"/>
    </source>
</evidence>
<sequence length="434" mass="47648">MGSLSEDISVMVIGAGSGGRLIAQGLKKAGIKCTVFERDPDLDSRPRDWNFGVYWAQTSLDECLPKEIKEKIISAQVDKFLPSPDAFIPFFNGITGELMTKIDSPYYLRLRRREFARVMGTGIDVRYNKKLVSIDATSGPGVTASFADGTQHTATLLVGAEGAHSPTREYLLGPEKGKLAYSDIVMATSLIKLPVDKVRELQALHERITCALHPNGNFLWFASQFPVVLPPLPAHDAVSSADPAEWTFLFLMSWRQSGPLTYTSSADIMRDLKARCEEFGDVFRSITRAVPDDAPAWANYLPYWPSQPWHDHPAHGKVTLAGDAVHPMTPHRGEGLNNAILDCAQLVQQIAAMPTHTAAALADAVRRYEVEVVRRGNEVVRANLQNSLDVHDWSRIMESMIFRYSVARSVTGGKGEGEGEAQVKGGEGVGESVE</sequence>
<dbReference type="InterPro" id="IPR002938">
    <property type="entry name" value="FAD-bd"/>
</dbReference>
<accession>A0ABR1L5P4</accession>
<dbReference type="PANTHER" id="PTHR47178">
    <property type="entry name" value="MONOOXYGENASE, FAD-BINDING"/>
    <property type="match status" value="1"/>
</dbReference>
<evidence type="ECO:0000256" key="2">
    <source>
        <dbReference type="ARBA" id="ARBA00022630"/>
    </source>
</evidence>
<dbReference type="EMBL" id="JBBPDW010000060">
    <property type="protein sequence ID" value="KAK7530542.1"/>
    <property type="molecule type" value="Genomic_DNA"/>
</dbReference>
<keyword evidence="5" id="KW-0503">Monooxygenase</keyword>
<name>A0ABR1L5P4_9PEZI</name>